<dbReference type="SUPFAM" id="SSF53474">
    <property type="entry name" value="alpha/beta-Hydrolases"/>
    <property type="match status" value="1"/>
</dbReference>
<dbReference type="PANTHER" id="PTHR48081:SF8">
    <property type="entry name" value="ALPHA_BETA HYDROLASE FOLD-3 DOMAIN-CONTAINING PROTEIN-RELATED"/>
    <property type="match status" value="1"/>
</dbReference>
<reference evidence="5" key="1">
    <citation type="journal article" date="2019" name="bioRxiv">
        <title>The Genome of the Zebra Mussel, Dreissena polymorpha: A Resource for Invasive Species Research.</title>
        <authorList>
            <person name="McCartney M.A."/>
            <person name="Auch B."/>
            <person name="Kono T."/>
            <person name="Mallez S."/>
            <person name="Zhang Y."/>
            <person name="Obille A."/>
            <person name="Becker A."/>
            <person name="Abrahante J.E."/>
            <person name="Garbe J."/>
            <person name="Badalamenti J.P."/>
            <person name="Herman A."/>
            <person name="Mangelson H."/>
            <person name="Liachko I."/>
            <person name="Sullivan S."/>
            <person name="Sone E.D."/>
            <person name="Koren S."/>
            <person name="Silverstein K.A.T."/>
            <person name="Beckman K.B."/>
            <person name="Gohl D.M."/>
        </authorList>
    </citation>
    <scope>NUCLEOTIDE SEQUENCE</scope>
    <source>
        <strain evidence="5">Duluth1</strain>
        <tissue evidence="5">Whole animal</tissue>
    </source>
</reference>
<dbReference type="PROSITE" id="PS01174">
    <property type="entry name" value="LIPASE_GDXG_SER"/>
    <property type="match status" value="1"/>
</dbReference>
<feature type="domain" description="Alpha/beta hydrolase fold-3" evidence="4">
    <location>
        <begin position="95"/>
        <end position="298"/>
    </location>
</feature>
<dbReference type="Gene3D" id="3.40.50.1820">
    <property type="entry name" value="alpha/beta hydrolase"/>
    <property type="match status" value="1"/>
</dbReference>
<feature type="active site" evidence="3">
    <location>
        <position position="174"/>
    </location>
</feature>
<keyword evidence="6" id="KW-1185">Reference proteome</keyword>
<comment type="caution">
    <text evidence="5">The sequence shown here is derived from an EMBL/GenBank/DDBJ whole genome shotgun (WGS) entry which is preliminary data.</text>
</comment>
<dbReference type="GO" id="GO:0016787">
    <property type="term" value="F:hydrolase activity"/>
    <property type="evidence" value="ECO:0007669"/>
    <property type="project" value="UniProtKB-KW"/>
</dbReference>
<dbReference type="Pfam" id="PF07859">
    <property type="entry name" value="Abhydrolase_3"/>
    <property type="match status" value="1"/>
</dbReference>
<dbReference type="InterPro" id="IPR033140">
    <property type="entry name" value="Lipase_GDXG_put_SER_AS"/>
</dbReference>
<accession>A0A9D4KZ20</accession>
<dbReference type="InterPro" id="IPR013094">
    <property type="entry name" value="AB_hydrolase_3"/>
</dbReference>
<dbReference type="InterPro" id="IPR029058">
    <property type="entry name" value="AB_hydrolase_fold"/>
</dbReference>
<dbReference type="OrthoDB" id="408631at2759"/>
<proteinExistence type="inferred from homology"/>
<evidence type="ECO:0000259" key="4">
    <source>
        <dbReference type="Pfam" id="PF07859"/>
    </source>
</evidence>
<evidence type="ECO:0000313" key="6">
    <source>
        <dbReference type="Proteomes" id="UP000828390"/>
    </source>
</evidence>
<comment type="similarity">
    <text evidence="1">Belongs to the 'GDXG' lipolytic enzyme family.</text>
</comment>
<reference evidence="5" key="2">
    <citation type="submission" date="2020-11" db="EMBL/GenBank/DDBJ databases">
        <authorList>
            <person name="McCartney M.A."/>
            <person name="Auch B."/>
            <person name="Kono T."/>
            <person name="Mallez S."/>
            <person name="Becker A."/>
            <person name="Gohl D.M."/>
            <person name="Silverstein K.A.T."/>
            <person name="Koren S."/>
            <person name="Bechman K.B."/>
            <person name="Herman A."/>
            <person name="Abrahante J.E."/>
            <person name="Garbe J."/>
        </authorList>
    </citation>
    <scope>NUCLEOTIDE SEQUENCE</scope>
    <source>
        <strain evidence="5">Duluth1</strain>
        <tissue evidence="5">Whole animal</tissue>
    </source>
</reference>
<protein>
    <recommendedName>
        <fullName evidence="4">Alpha/beta hydrolase fold-3 domain-containing protein</fullName>
    </recommendedName>
</protein>
<dbReference type="Proteomes" id="UP000828390">
    <property type="component" value="Unassembled WGS sequence"/>
</dbReference>
<evidence type="ECO:0000256" key="3">
    <source>
        <dbReference type="PROSITE-ProRule" id="PRU10038"/>
    </source>
</evidence>
<dbReference type="PANTHER" id="PTHR48081">
    <property type="entry name" value="AB HYDROLASE SUPERFAMILY PROTEIN C4A8.06C"/>
    <property type="match status" value="1"/>
</dbReference>
<dbReference type="AlphaFoldDB" id="A0A9D4KZ20"/>
<evidence type="ECO:0000313" key="5">
    <source>
        <dbReference type="EMBL" id="KAH3848254.1"/>
    </source>
</evidence>
<organism evidence="5 6">
    <name type="scientific">Dreissena polymorpha</name>
    <name type="common">Zebra mussel</name>
    <name type="synonym">Mytilus polymorpha</name>
    <dbReference type="NCBI Taxonomy" id="45954"/>
    <lineage>
        <taxon>Eukaryota</taxon>
        <taxon>Metazoa</taxon>
        <taxon>Spiralia</taxon>
        <taxon>Lophotrochozoa</taxon>
        <taxon>Mollusca</taxon>
        <taxon>Bivalvia</taxon>
        <taxon>Autobranchia</taxon>
        <taxon>Heteroconchia</taxon>
        <taxon>Euheterodonta</taxon>
        <taxon>Imparidentia</taxon>
        <taxon>Neoheterodontei</taxon>
        <taxon>Myida</taxon>
        <taxon>Dreissenoidea</taxon>
        <taxon>Dreissenidae</taxon>
        <taxon>Dreissena</taxon>
    </lineage>
</organism>
<keyword evidence="2" id="KW-0378">Hydrolase</keyword>
<dbReference type="InterPro" id="IPR050300">
    <property type="entry name" value="GDXG_lipolytic_enzyme"/>
</dbReference>
<gene>
    <name evidence="5" type="ORF">DPMN_090613</name>
</gene>
<name>A0A9D4KZ20_DREPO</name>
<evidence type="ECO:0000256" key="1">
    <source>
        <dbReference type="ARBA" id="ARBA00010515"/>
    </source>
</evidence>
<sequence length="324" mass="35649">MAQNLEDFIKKYNPHAETVQFLKARAEDGVPPYFEIGVERARLESIKASEKYGGKIDFDGADTELFVPSPHCSDGIPVSVYFPVACQGDATPTILVYFHGGGNVVGCRQTHETICKILARDAQCIVVNVEYRRGPEHRFPANNDDAKCVVQWVAENKHAVGGGSGSKLGVAGDSAGGRIAAVVSYDARDLIDFSVLVYPNTTMHFNYPSIEEFREGPGLSYKLLQWFMGNYLTGEEDRNDPRASVLLREDCSNLPPTLIIVAQLDPLRDGCYAYATKLKAAGVEVEVRTIQGVLHAFWSLTGAYLETGKEAQGYAIQFIRKFKA</sequence>
<evidence type="ECO:0000256" key="2">
    <source>
        <dbReference type="ARBA" id="ARBA00022801"/>
    </source>
</evidence>
<dbReference type="EMBL" id="JAIWYP010000003">
    <property type="protein sequence ID" value="KAH3848254.1"/>
    <property type="molecule type" value="Genomic_DNA"/>
</dbReference>